<evidence type="ECO:0000256" key="3">
    <source>
        <dbReference type="SAM" id="Phobius"/>
    </source>
</evidence>
<dbReference type="GO" id="GO:0016757">
    <property type="term" value="F:glycosyltransferase activity"/>
    <property type="evidence" value="ECO:0007669"/>
    <property type="project" value="UniProtKB-KW"/>
</dbReference>
<keyword evidence="3" id="KW-0812">Transmembrane</keyword>
<dbReference type="InterPro" id="IPR050194">
    <property type="entry name" value="Glycosyltransferase_grp1"/>
</dbReference>
<gene>
    <name evidence="6" type="ORF">SeLEV6574_g06466</name>
</gene>
<keyword evidence="1" id="KW-0808">Transferase</keyword>
<dbReference type="OrthoDB" id="443318at2759"/>
<feature type="region of interest" description="Disordered" evidence="2">
    <location>
        <begin position="228"/>
        <end position="285"/>
    </location>
</feature>
<dbReference type="Pfam" id="PF00534">
    <property type="entry name" value="Glycos_transf_1"/>
    <property type="match status" value="1"/>
</dbReference>
<dbReference type="PANTHER" id="PTHR45947">
    <property type="entry name" value="SULFOQUINOVOSYL TRANSFERASE SQD2"/>
    <property type="match status" value="1"/>
</dbReference>
<evidence type="ECO:0000313" key="6">
    <source>
        <dbReference type="EMBL" id="TPX40702.1"/>
    </source>
</evidence>
<reference evidence="6 7" key="1">
    <citation type="journal article" date="2019" name="Sci. Rep.">
        <title>Comparative genomics of chytrid fungi reveal insights into the obligate biotrophic and pathogenic lifestyle of Synchytrium endobioticum.</title>
        <authorList>
            <person name="van de Vossenberg B.T.L.H."/>
            <person name="Warris S."/>
            <person name="Nguyen H.D.T."/>
            <person name="van Gent-Pelzer M.P.E."/>
            <person name="Joly D.L."/>
            <person name="van de Geest H.C."/>
            <person name="Bonants P.J.M."/>
            <person name="Smith D.S."/>
            <person name="Levesque C.A."/>
            <person name="van der Lee T.A.J."/>
        </authorList>
    </citation>
    <scope>NUCLEOTIDE SEQUENCE [LARGE SCALE GENOMIC DNA]</scope>
    <source>
        <strain evidence="6 7">LEV6574</strain>
    </source>
</reference>
<dbReference type="Gene3D" id="3.40.50.2000">
    <property type="entry name" value="Glycogen Phosphorylase B"/>
    <property type="match status" value="4"/>
</dbReference>
<dbReference type="InterPro" id="IPR001296">
    <property type="entry name" value="Glyco_trans_1"/>
</dbReference>
<evidence type="ECO:0000256" key="1">
    <source>
        <dbReference type="ARBA" id="ARBA00022676"/>
    </source>
</evidence>
<name>A0A507CNI6_9FUNG</name>
<keyword evidence="1" id="KW-0328">Glycosyltransferase</keyword>
<feature type="transmembrane region" description="Helical" evidence="3">
    <location>
        <begin position="98"/>
        <end position="116"/>
    </location>
</feature>
<dbReference type="InterPro" id="IPR028098">
    <property type="entry name" value="Glyco_trans_4-like_N"/>
</dbReference>
<keyword evidence="3" id="KW-1133">Transmembrane helix</keyword>
<evidence type="ECO:0000256" key="2">
    <source>
        <dbReference type="SAM" id="MobiDB-lite"/>
    </source>
</evidence>
<protein>
    <submittedName>
        <fullName evidence="6">Uncharacterized protein</fullName>
    </submittedName>
</protein>
<evidence type="ECO:0000259" key="5">
    <source>
        <dbReference type="Pfam" id="PF13439"/>
    </source>
</evidence>
<dbReference type="Pfam" id="PF13439">
    <property type="entry name" value="Glyco_transf_4"/>
    <property type="match status" value="1"/>
</dbReference>
<proteinExistence type="predicted"/>
<dbReference type="Proteomes" id="UP000320475">
    <property type="component" value="Unassembled WGS sequence"/>
</dbReference>
<evidence type="ECO:0000259" key="4">
    <source>
        <dbReference type="Pfam" id="PF00534"/>
    </source>
</evidence>
<keyword evidence="3" id="KW-0472">Membrane</keyword>
<feature type="domain" description="Glycosyltransferase subfamily 4-like N-terminal" evidence="5">
    <location>
        <begin position="27"/>
        <end position="137"/>
    </location>
</feature>
<feature type="compositionally biased region" description="Polar residues" evidence="2">
    <location>
        <begin position="268"/>
        <end position="283"/>
    </location>
</feature>
<comment type="caution">
    <text evidence="6">The sequence shown here is derived from an EMBL/GenBank/DDBJ whole genome shotgun (WGS) entry which is preliminary data.</text>
</comment>
<dbReference type="Pfam" id="PF13692">
    <property type="entry name" value="Glyco_trans_1_4"/>
    <property type="match status" value="1"/>
</dbReference>
<feature type="compositionally biased region" description="Pro residues" evidence="2">
    <location>
        <begin position="231"/>
        <end position="242"/>
    </location>
</feature>
<feature type="domain" description="Glycosyl transferase family 1" evidence="4">
    <location>
        <begin position="287"/>
        <end position="341"/>
    </location>
</feature>
<dbReference type="SUPFAM" id="SSF53756">
    <property type="entry name" value="UDP-Glycosyltransferase/glycogen phosphorylase"/>
    <property type="match status" value="1"/>
</dbReference>
<dbReference type="AlphaFoldDB" id="A0A507CNI6"/>
<sequence>MADLETSTSHSRKMRILMATEYLPPYVSGIANRCKNLIKGYREAGHQVTVYSVAGTHCDHVVWSVPNPFYPAQRMFILPPLSLTLQLLDFSTPVPYDIVHVVAPLCWAFTWILLLFKLRGVKVYVSYHVYLEYYKVHYLGDGIIIGCLAEFILMFFYFYNLVFCADIVGIPSKTADNYIYKYSKRIHYMKSGLETSVFRPAADDEMEDPTLTTWQAKSSPRYALRSLNGKYPPPLPPSPNPTTPISLDHPSLPDSTSTNGHHAKNVSHHSPATVPTSHTTCVNGDSPPKVPSLVYVGRLANEKSIDFLIDALAHPKLSQARLVIVGDGPARKSLEKRARQIVGTEKVYGRSMPTRRQKRDPAYIEPAAVAPSLAGLHNMRVVFTGMVLSESAVAAFYANAHVFVSASGSETFGFTVAEAMACGTPPVVVRSGAYATAYRVLSEWMFDQGDTDDYADKVISAWTAGKALRRKSRLLAVNNYSVQAAVRDLLKTYQWVIDGYLMDGNDSLKNSSD</sequence>
<accession>A0A507CNI6</accession>
<dbReference type="EMBL" id="QEAM01000368">
    <property type="protein sequence ID" value="TPX40702.1"/>
    <property type="molecule type" value="Genomic_DNA"/>
</dbReference>
<feature type="transmembrane region" description="Helical" evidence="3">
    <location>
        <begin position="136"/>
        <end position="159"/>
    </location>
</feature>
<dbReference type="PANTHER" id="PTHR45947:SF3">
    <property type="entry name" value="SULFOQUINOVOSYL TRANSFERASE SQD2"/>
    <property type="match status" value="1"/>
</dbReference>
<organism evidence="6 7">
    <name type="scientific">Synchytrium endobioticum</name>
    <dbReference type="NCBI Taxonomy" id="286115"/>
    <lineage>
        <taxon>Eukaryota</taxon>
        <taxon>Fungi</taxon>
        <taxon>Fungi incertae sedis</taxon>
        <taxon>Chytridiomycota</taxon>
        <taxon>Chytridiomycota incertae sedis</taxon>
        <taxon>Chytridiomycetes</taxon>
        <taxon>Synchytriales</taxon>
        <taxon>Synchytriaceae</taxon>
        <taxon>Synchytrium</taxon>
    </lineage>
</organism>
<evidence type="ECO:0000313" key="7">
    <source>
        <dbReference type="Proteomes" id="UP000320475"/>
    </source>
</evidence>